<name>A0A8S3D2G7_9BILA</name>
<sequence length="56" mass="6312">MIKSFYALLTIDNLTPETKEIVLKIIKCLMNSQPVRTQSRLDTNQIGFGGIIARFA</sequence>
<dbReference type="Proteomes" id="UP000681720">
    <property type="component" value="Unassembled WGS sequence"/>
</dbReference>
<evidence type="ECO:0000313" key="1">
    <source>
        <dbReference type="EMBL" id="CAF4972978.1"/>
    </source>
</evidence>
<evidence type="ECO:0000313" key="2">
    <source>
        <dbReference type="Proteomes" id="UP000681720"/>
    </source>
</evidence>
<dbReference type="EMBL" id="CAJOBJ010197435">
    <property type="protein sequence ID" value="CAF4972978.1"/>
    <property type="molecule type" value="Genomic_DNA"/>
</dbReference>
<accession>A0A8S3D2G7</accession>
<dbReference type="AlphaFoldDB" id="A0A8S3D2G7"/>
<organism evidence="1 2">
    <name type="scientific">Rotaria magnacalcarata</name>
    <dbReference type="NCBI Taxonomy" id="392030"/>
    <lineage>
        <taxon>Eukaryota</taxon>
        <taxon>Metazoa</taxon>
        <taxon>Spiralia</taxon>
        <taxon>Gnathifera</taxon>
        <taxon>Rotifera</taxon>
        <taxon>Eurotatoria</taxon>
        <taxon>Bdelloidea</taxon>
        <taxon>Philodinida</taxon>
        <taxon>Philodinidae</taxon>
        <taxon>Rotaria</taxon>
    </lineage>
</organism>
<feature type="non-terminal residue" evidence="1">
    <location>
        <position position="56"/>
    </location>
</feature>
<proteinExistence type="predicted"/>
<reference evidence="1" key="1">
    <citation type="submission" date="2021-02" db="EMBL/GenBank/DDBJ databases">
        <authorList>
            <person name="Nowell W R."/>
        </authorList>
    </citation>
    <scope>NUCLEOTIDE SEQUENCE</scope>
</reference>
<gene>
    <name evidence="1" type="ORF">GIL414_LOCUS55536</name>
</gene>
<protein>
    <submittedName>
        <fullName evidence="1">Uncharacterized protein</fullName>
    </submittedName>
</protein>
<comment type="caution">
    <text evidence="1">The sequence shown here is derived from an EMBL/GenBank/DDBJ whole genome shotgun (WGS) entry which is preliminary data.</text>
</comment>